<keyword evidence="5" id="KW-0326">Glycosidase</keyword>
<evidence type="ECO:0000256" key="6">
    <source>
        <dbReference type="SAM" id="Phobius"/>
    </source>
</evidence>
<feature type="transmembrane region" description="Helical" evidence="6">
    <location>
        <begin position="253"/>
        <end position="272"/>
    </location>
</feature>
<dbReference type="AlphaFoldDB" id="A0A815W489"/>
<comment type="caution">
    <text evidence="8">The sequence shown here is derived from an EMBL/GenBank/DDBJ whole genome shotgun (WGS) entry which is preliminary data.</text>
</comment>
<comment type="catalytic activity">
    <reaction evidence="1">
        <text>Hydrolysis of terminal, non-reducing beta-D-glucosyl residues with release of beta-D-glucose.</text>
        <dbReference type="EC" id="3.2.1.21"/>
    </reaction>
</comment>
<evidence type="ECO:0000313" key="9">
    <source>
        <dbReference type="Proteomes" id="UP000663828"/>
    </source>
</evidence>
<keyword evidence="9" id="KW-1185">Reference proteome</keyword>
<dbReference type="Gene3D" id="3.40.50.1700">
    <property type="entry name" value="Glycoside hydrolase family 3 C-terminal domain"/>
    <property type="match status" value="1"/>
</dbReference>
<protein>
    <recommendedName>
        <fullName evidence="3">beta-glucosidase</fullName>
        <ecNumber evidence="3">3.2.1.21</ecNumber>
    </recommendedName>
</protein>
<evidence type="ECO:0000259" key="7">
    <source>
        <dbReference type="SMART" id="SM01217"/>
    </source>
</evidence>
<proteinExistence type="inferred from homology"/>
<dbReference type="Pfam" id="PF14310">
    <property type="entry name" value="Fn3-like"/>
    <property type="match status" value="1"/>
</dbReference>
<dbReference type="InterPro" id="IPR002772">
    <property type="entry name" value="Glyco_hydro_3_C"/>
</dbReference>
<dbReference type="InterPro" id="IPR026891">
    <property type="entry name" value="Fn3-like"/>
</dbReference>
<organism evidence="8 9">
    <name type="scientific">Adineta ricciae</name>
    <name type="common">Rotifer</name>
    <dbReference type="NCBI Taxonomy" id="249248"/>
    <lineage>
        <taxon>Eukaryota</taxon>
        <taxon>Metazoa</taxon>
        <taxon>Spiralia</taxon>
        <taxon>Gnathifera</taxon>
        <taxon>Rotifera</taxon>
        <taxon>Eurotatoria</taxon>
        <taxon>Bdelloidea</taxon>
        <taxon>Adinetida</taxon>
        <taxon>Adinetidae</taxon>
        <taxon>Adineta</taxon>
    </lineage>
</organism>
<sequence length="273" mass="30618">LGEQAYTETPGNIDDLTLDEAQLQLVEAIRNRTQVPIITVLVEGRPRIIRRIVNLSSAILMMYLPGMEGGQALVDVVFGNYNPSGRLPITYPKYNHHLSTYDYKWAEAKIGNSIDVEFEFGHGLSYTTFDYLSLTVPSTMNWDDQLRITVIVRNSGTRAGDHTILLYVSDVYRTVTPPNKELKGYRKISLAVGEQKSIDFNLTRQDLSFIGIDLTRQTEPGVFNVAVANLTGSFRLIKGSQSGTAASISKSHYQQSILLFIMNMFLFLIMIVL</sequence>
<evidence type="ECO:0000313" key="8">
    <source>
        <dbReference type="EMBL" id="CAF1537248.1"/>
    </source>
</evidence>
<dbReference type="PANTHER" id="PTHR42715:SF10">
    <property type="entry name" value="BETA-GLUCOSIDASE"/>
    <property type="match status" value="1"/>
</dbReference>
<dbReference type="Pfam" id="PF01915">
    <property type="entry name" value="Glyco_hydro_3_C"/>
    <property type="match status" value="1"/>
</dbReference>
<evidence type="ECO:0000256" key="3">
    <source>
        <dbReference type="ARBA" id="ARBA00012744"/>
    </source>
</evidence>
<dbReference type="GO" id="GO:0008422">
    <property type="term" value="F:beta-glucosidase activity"/>
    <property type="evidence" value="ECO:0007669"/>
    <property type="project" value="UniProtKB-EC"/>
</dbReference>
<feature type="domain" description="Fibronectin type III-like" evidence="7">
    <location>
        <begin position="162"/>
        <end position="231"/>
    </location>
</feature>
<dbReference type="EMBL" id="CAJNOR010004957">
    <property type="protein sequence ID" value="CAF1537248.1"/>
    <property type="molecule type" value="Genomic_DNA"/>
</dbReference>
<reference evidence="8" key="1">
    <citation type="submission" date="2021-02" db="EMBL/GenBank/DDBJ databases">
        <authorList>
            <person name="Nowell W R."/>
        </authorList>
    </citation>
    <scope>NUCLEOTIDE SEQUENCE</scope>
</reference>
<gene>
    <name evidence="8" type="ORF">XAT740_LOCUS41911</name>
</gene>
<dbReference type="Proteomes" id="UP000663828">
    <property type="component" value="Unassembled WGS sequence"/>
</dbReference>
<dbReference type="PANTHER" id="PTHR42715">
    <property type="entry name" value="BETA-GLUCOSIDASE"/>
    <property type="match status" value="1"/>
</dbReference>
<dbReference type="InterPro" id="IPR050288">
    <property type="entry name" value="Cellulose_deg_GH3"/>
</dbReference>
<feature type="non-terminal residue" evidence="8">
    <location>
        <position position="1"/>
    </location>
</feature>
<keyword evidence="6" id="KW-0472">Membrane</keyword>
<dbReference type="InterPro" id="IPR036881">
    <property type="entry name" value="Glyco_hydro_3_C_sf"/>
</dbReference>
<dbReference type="Gene3D" id="2.60.40.10">
    <property type="entry name" value="Immunoglobulins"/>
    <property type="match status" value="1"/>
</dbReference>
<comment type="similarity">
    <text evidence="2">Belongs to the glycosyl hydrolase 3 family.</text>
</comment>
<keyword evidence="4" id="KW-0378">Hydrolase</keyword>
<evidence type="ECO:0000256" key="4">
    <source>
        <dbReference type="ARBA" id="ARBA00022801"/>
    </source>
</evidence>
<evidence type="ECO:0000256" key="5">
    <source>
        <dbReference type="ARBA" id="ARBA00023295"/>
    </source>
</evidence>
<dbReference type="SMART" id="SM01217">
    <property type="entry name" value="Fn3_like"/>
    <property type="match status" value="1"/>
</dbReference>
<keyword evidence="6" id="KW-0812">Transmembrane</keyword>
<dbReference type="InterPro" id="IPR013783">
    <property type="entry name" value="Ig-like_fold"/>
</dbReference>
<dbReference type="GO" id="GO:0005975">
    <property type="term" value="P:carbohydrate metabolic process"/>
    <property type="evidence" value="ECO:0007669"/>
    <property type="project" value="InterPro"/>
</dbReference>
<dbReference type="SUPFAM" id="SSF52279">
    <property type="entry name" value="Beta-D-glucan exohydrolase, C-terminal domain"/>
    <property type="match status" value="1"/>
</dbReference>
<evidence type="ECO:0000256" key="1">
    <source>
        <dbReference type="ARBA" id="ARBA00000448"/>
    </source>
</evidence>
<keyword evidence="6" id="KW-1133">Transmembrane helix</keyword>
<accession>A0A815W489</accession>
<evidence type="ECO:0000256" key="2">
    <source>
        <dbReference type="ARBA" id="ARBA00005336"/>
    </source>
</evidence>
<dbReference type="EC" id="3.2.1.21" evidence="3"/>
<name>A0A815W489_ADIRI</name>